<organism evidence="3 4">
    <name type="scientific">Actinocorallia herbida</name>
    <dbReference type="NCBI Taxonomy" id="58109"/>
    <lineage>
        <taxon>Bacteria</taxon>
        <taxon>Bacillati</taxon>
        <taxon>Actinomycetota</taxon>
        <taxon>Actinomycetes</taxon>
        <taxon>Streptosporangiales</taxon>
        <taxon>Thermomonosporaceae</taxon>
        <taxon>Actinocorallia</taxon>
    </lineage>
</organism>
<accession>A0A3N1CYC8</accession>
<name>A0A3N1CYC8_9ACTN</name>
<evidence type="ECO:0000313" key="3">
    <source>
        <dbReference type="EMBL" id="ROO86289.1"/>
    </source>
</evidence>
<keyword evidence="2" id="KW-1133">Transmembrane helix</keyword>
<feature type="region of interest" description="Disordered" evidence="1">
    <location>
        <begin position="54"/>
        <end position="80"/>
    </location>
</feature>
<keyword evidence="2" id="KW-0472">Membrane</keyword>
<dbReference type="Proteomes" id="UP000272400">
    <property type="component" value="Unassembled WGS sequence"/>
</dbReference>
<keyword evidence="4" id="KW-1185">Reference proteome</keyword>
<dbReference type="OrthoDB" id="9923455at2"/>
<sequence length="179" mass="17935">MSDGTATGQRLVRALLGGVIMGVLGVLAGQMTGFLPLGGPRVLADPCRTVPVADLVPGNDGPRGKGGRASAKCEAGTPGSAPYTASLSIELEKSPSSEATEGHHARACAALAGLGDVTGPPELGDAACAATDQGLVPSATVHVRFGRVRLTVRYTCEGKDPAILEGQAVEAARRVVASP</sequence>
<proteinExistence type="predicted"/>
<dbReference type="RefSeq" id="WP_123665703.1">
    <property type="nucleotide sequence ID" value="NZ_RJKE01000001.1"/>
</dbReference>
<keyword evidence="2" id="KW-0812">Transmembrane</keyword>
<evidence type="ECO:0000256" key="2">
    <source>
        <dbReference type="SAM" id="Phobius"/>
    </source>
</evidence>
<feature type="transmembrane region" description="Helical" evidence="2">
    <location>
        <begin position="12"/>
        <end position="37"/>
    </location>
</feature>
<dbReference type="AlphaFoldDB" id="A0A3N1CYC8"/>
<comment type="caution">
    <text evidence="3">The sequence shown here is derived from an EMBL/GenBank/DDBJ whole genome shotgun (WGS) entry which is preliminary data.</text>
</comment>
<dbReference type="EMBL" id="RJKE01000001">
    <property type="protein sequence ID" value="ROO86289.1"/>
    <property type="molecule type" value="Genomic_DNA"/>
</dbReference>
<protein>
    <submittedName>
        <fullName evidence="3">Uncharacterized protein</fullName>
    </submittedName>
</protein>
<evidence type="ECO:0000313" key="4">
    <source>
        <dbReference type="Proteomes" id="UP000272400"/>
    </source>
</evidence>
<reference evidence="3 4" key="1">
    <citation type="submission" date="2018-11" db="EMBL/GenBank/DDBJ databases">
        <title>Sequencing the genomes of 1000 actinobacteria strains.</title>
        <authorList>
            <person name="Klenk H.-P."/>
        </authorList>
    </citation>
    <scope>NUCLEOTIDE SEQUENCE [LARGE SCALE GENOMIC DNA]</scope>
    <source>
        <strain evidence="3 4">DSM 44254</strain>
    </source>
</reference>
<gene>
    <name evidence="3" type="ORF">EDD29_3852</name>
</gene>
<evidence type="ECO:0000256" key="1">
    <source>
        <dbReference type="SAM" id="MobiDB-lite"/>
    </source>
</evidence>